<dbReference type="EMBL" id="ML179547">
    <property type="protein sequence ID" value="THU85411.1"/>
    <property type="molecule type" value="Genomic_DNA"/>
</dbReference>
<proteinExistence type="predicted"/>
<dbReference type="AlphaFoldDB" id="A0A4S8LA08"/>
<evidence type="ECO:0000313" key="1">
    <source>
        <dbReference type="EMBL" id="THU85411.1"/>
    </source>
</evidence>
<reference evidence="1 2" key="1">
    <citation type="journal article" date="2019" name="Nat. Ecol. Evol.">
        <title>Megaphylogeny resolves global patterns of mushroom evolution.</title>
        <authorList>
            <person name="Varga T."/>
            <person name="Krizsan K."/>
            <person name="Foldi C."/>
            <person name="Dima B."/>
            <person name="Sanchez-Garcia M."/>
            <person name="Sanchez-Ramirez S."/>
            <person name="Szollosi G.J."/>
            <person name="Szarkandi J.G."/>
            <person name="Papp V."/>
            <person name="Albert L."/>
            <person name="Andreopoulos W."/>
            <person name="Angelini C."/>
            <person name="Antonin V."/>
            <person name="Barry K.W."/>
            <person name="Bougher N.L."/>
            <person name="Buchanan P."/>
            <person name="Buyck B."/>
            <person name="Bense V."/>
            <person name="Catcheside P."/>
            <person name="Chovatia M."/>
            <person name="Cooper J."/>
            <person name="Damon W."/>
            <person name="Desjardin D."/>
            <person name="Finy P."/>
            <person name="Geml J."/>
            <person name="Haridas S."/>
            <person name="Hughes K."/>
            <person name="Justo A."/>
            <person name="Karasinski D."/>
            <person name="Kautmanova I."/>
            <person name="Kiss B."/>
            <person name="Kocsube S."/>
            <person name="Kotiranta H."/>
            <person name="LaButti K.M."/>
            <person name="Lechner B.E."/>
            <person name="Liimatainen K."/>
            <person name="Lipzen A."/>
            <person name="Lukacs Z."/>
            <person name="Mihaltcheva S."/>
            <person name="Morgado L.N."/>
            <person name="Niskanen T."/>
            <person name="Noordeloos M.E."/>
            <person name="Ohm R.A."/>
            <person name="Ortiz-Santana B."/>
            <person name="Ovrebo C."/>
            <person name="Racz N."/>
            <person name="Riley R."/>
            <person name="Savchenko A."/>
            <person name="Shiryaev A."/>
            <person name="Soop K."/>
            <person name="Spirin V."/>
            <person name="Szebenyi C."/>
            <person name="Tomsovsky M."/>
            <person name="Tulloss R.E."/>
            <person name="Uehling J."/>
            <person name="Grigoriev I.V."/>
            <person name="Vagvolgyi C."/>
            <person name="Papp T."/>
            <person name="Martin F.M."/>
            <person name="Miettinen O."/>
            <person name="Hibbett D.S."/>
            <person name="Nagy L.G."/>
        </authorList>
    </citation>
    <scope>NUCLEOTIDE SEQUENCE [LARGE SCALE GENOMIC DNA]</scope>
    <source>
        <strain evidence="1 2">CBS 962.96</strain>
    </source>
</reference>
<evidence type="ECO:0000313" key="2">
    <source>
        <dbReference type="Proteomes" id="UP000297245"/>
    </source>
</evidence>
<organism evidence="1 2">
    <name type="scientific">Dendrothele bispora (strain CBS 962.96)</name>
    <dbReference type="NCBI Taxonomy" id="1314807"/>
    <lineage>
        <taxon>Eukaryota</taxon>
        <taxon>Fungi</taxon>
        <taxon>Dikarya</taxon>
        <taxon>Basidiomycota</taxon>
        <taxon>Agaricomycotina</taxon>
        <taxon>Agaricomycetes</taxon>
        <taxon>Agaricomycetidae</taxon>
        <taxon>Agaricales</taxon>
        <taxon>Agaricales incertae sedis</taxon>
        <taxon>Dendrothele</taxon>
    </lineage>
</organism>
<dbReference type="PANTHER" id="PTHR35871">
    <property type="entry name" value="EXPRESSED PROTEIN"/>
    <property type="match status" value="1"/>
</dbReference>
<dbReference type="Proteomes" id="UP000297245">
    <property type="component" value="Unassembled WGS sequence"/>
</dbReference>
<dbReference type="PANTHER" id="PTHR35871:SF1">
    <property type="entry name" value="CXC1-LIKE CYSTEINE CLUSTER ASSOCIATED WITH KDZ TRANSPOSASES DOMAIN-CONTAINING PROTEIN"/>
    <property type="match status" value="1"/>
</dbReference>
<name>A0A4S8LA08_DENBC</name>
<keyword evidence="2" id="KW-1185">Reference proteome</keyword>
<protein>
    <submittedName>
        <fullName evidence="1">Uncharacterized protein</fullName>
    </submittedName>
</protein>
<dbReference type="OrthoDB" id="6511194at2759"/>
<gene>
    <name evidence="1" type="ORF">K435DRAFT_822430</name>
</gene>
<accession>A0A4S8LA08</accession>
<sequence length="448" mass="51665">MLEDENLSHELKLHLQGIGKYVAARDVVQFVNSPEIKARLQLKKGITEHTAHRLMNQMDKRWGKDPKRMYFDGHEWEDVVDYWQNKFLPAWEKWARHIRRWNHDGTEDKRTFIATANGKTNLCWVEKDEKATPKAKSEGLSAMYANFISPDYGWLQSKDLRQTAGVVFRAGKSCIRKNLGDFFLMCDGYFNNNNIIAQATVAMDILQKDYPDEIHVLAYDNAKTHTARAPDALTAMKMPIKENKDFGYLTHDGIKCHMRKGKFTDGTAQDYYYPSDHPKYPGWFKGMCVIIQERVDKGSDLPDPSKVKLNRECKGFKCKPGATHCCCHRILFNEPDFIIAISENNGYLEEHCKKQGFSCWGYAKRIYREFPASTKDADLEQNMLSAIASVSLLSMCRFAIRADHFMDAYRKGLNGAQAAWAAKKYRGHRVIPEKIMEEFDKVHNTNSM</sequence>